<dbReference type="Proteomes" id="UP001180481">
    <property type="component" value="Chromosome"/>
</dbReference>
<keyword evidence="2" id="KW-1185">Reference proteome</keyword>
<gene>
    <name evidence="1" type="ORF">RF683_01440</name>
</gene>
<reference evidence="1" key="1">
    <citation type="submission" date="2023-09" db="EMBL/GenBank/DDBJ databases">
        <title>Flavobacterium sp. 20NA77.7 isolated from freshwater.</title>
        <authorList>
            <person name="Le V."/>
            <person name="Ko S.-R."/>
            <person name="Ahn C.-Y."/>
            <person name="Oh H.-M."/>
        </authorList>
    </citation>
    <scope>NUCLEOTIDE SEQUENCE</scope>
    <source>
        <strain evidence="1">20NA77.7</strain>
    </source>
</reference>
<dbReference type="PROSITE" id="PS51257">
    <property type="entry name" value="PROKAR_LIPOPROTEIN"/>
    <property type="match status" value="1"/>
</dbReference>
<dbReference type="EMBL" id="CP133721">
    <property type="protein sequence ID" value="WMW78135.1"/>
    <property type="molecule type" value="Genomic_DNA"/>
</dbReference>
<evidence type="ECO:0000313" key="2">
    <source>
        <dbReference type="Proteomes" id="UP001180481"/>
    </source>
</evidence>
<dbReference type="RefSeq" id="WP_309532455.1">
    <property type="nucleotide sequence ID" value="NZ_CP133721.1"/>
</dbReference>
<sequence length="157" mass="18265">MNKKFLAFFIFFMFQSCQLFDKKVPDEKQLLNQELKKIDWKNVDEWPTFVQCDSLADKESQKMCFYNLLSSQLQEKLQDDSIAKLLPNIDSIQVKVTIFSDAKVSFEPILNDSLVVNRHQLDSVFQLRLASFPAIQPALKRGMPVKTELQLPIVLHK</sequence>
<protein>
    <submittedName>
        <fullName evidence="1">Uncharacterized protein</fullName>
    </submittedName>
</protein>
<organism evidence="1 2">
    <name type="scientific">Flavobacterium nakdongensis</name>
    <dbReference type="NCBI Taxonomy" id="3073563"/>
    <lineage>
        <taxon>Bacteria</taxon>
        <taxon>Pseudomonadati</taxon>
        <taxon>Bacteroidota</taxon>
        <taxon>Flavobacteriia</taxon>
        <taxon>Flavobacteriales</taxon>
        <taxon>Flavobacteriaceae</taxon>
        <taxon>Flavobacterium</taxon>
    </lineage>
</organism>
<evidence type="ECO:0000313" key="1">
    <source>
        <dbReference type="EMBL" id="WMW78135.1"/>
    </source>
</evidence>
<proteinExistence type="predicted"/>
<accession>A0ABY9RBZ7</accession>
<name>A0ABY9RBZ7_9FLAO</name>